<dbReference type="NCBIfam" id="TIGR01505">
    <property type="entry name" value="tartro_sem_red"/>
    <property type="match status" value="1"/>
</dbReference>
<reference evidence="7" key="1">
    <citation type="submission" date="2020-10" db="EMBL/GenBank/DDBJ databases">
        <authorList>
            <person name="Gilroy R."/>
        </authorList>
    </citation>
    <scope>NUCLEOTIDE SEQUENCE</scope>
    <source>
        <strain evidence="7">CHK123-3438</strain>
    </source>
</reference>
<dbReference type="InterPro" id="IPR006115">
    <property type="entry name" value="6PGDH_NADP-bd"/>
</dbReference>
<dbReference type="NCBIfam" id="NF008592">
    <property type="entry name" value="PRK11559.1"/>
    <property type="match status" value="1"/>
</dbReference>
<name>A0A9D1GJ07_9FIRM</name>
<protein>
    <submittedName>
        <fullName evidence="7">2-hydroxy-3-oxopropionate reductase</fullName>
        <ecNumber evidence="7">1.1.1.60</ecNumber>
    </submittedName>
</protein>
<evidence type="ECO:0000256" key="1">
    <source>
        <dbReference type="ARBA" id="ARBA00009080"/>
    </source>
</evidence>
<dbReference type="EC" id="1.1.1.60" evidence="7"/>
<dbReference type="InterPro" id="IPR008927">
    <property type="entry name" value="6-PGluconate_DH-like_C_sf"/>
</dbReference>
<dbReference type="Pfam" id="PF14833">
    <property type="entry name" value="NAD_binding_11"/>
    <property type="match status" value="1"/>
</dbReference>
<dbReference type="Gene3D" id="1.10.1040.10">
    <property type="entry name" value="N-(1-d-carboxylethyl)-l-norvaline Dehydrogenase, domain 2"/>
    <property type="match status" value="1"/>
</dbReference>
<dbReference type="SUPFAM" id="SSF51735">
    <property type="entry name" value="NAD(P)-binding Rossmann-fold domains"/>
    <property type="match status" value="1"/>
</dbReference>
<dbReference type="GO" id="GO:0046395">
    <property type="term" value="P:carboxylic acid catabolic process"/>
    <property type="evidence" value="ECO:0007669"/>
    <property type="project" value="UniProtKB-ARBA"/>
</dbReference>
<dbReference type="GO" id="GO:0046487">
    <property type="term" value="P:glyoxylate metabolic process"/>
    <property type="evidence" value="ECO:0007669"/>
    <property type="project" value="InterPro"/>
</dbReference>
<comment type="similarity">
    <text evidence="1">Belongs to the HIBADH-related family.</text>
</comment>
<dbReference type="FunFam" id="3.40.50.720:FF:000071">
    <property type="entry name" value="2-hydroxy-3-oxopropionate reductase"/>
    <property type="match status" value="1"/>
</dbReference>
<evidence type="ECO:0000256" key="2">
    <source>
        <dbReference type="ARBA" id="ARBA00023002"/>
    </source>
</evidence>
<feature type="active site" evidence="4">
    <location>
        <position position="170"/>
    </location>
</feature>
<dbReference type="SUPFAM" id="SSF48179">
    <property type="entry name" value="6-phosphogluconate dehydrogenase C-terminal domain-like"/>
    <property type="match status" value="1"/>
</dbReference>
<feature type="domain" description="6-phosphogluconate dehydrogenase NADP-binding" evidence="5">
    <location>
        <begin position="2"/>
        <end position="161"/>
    </location>
</feature>
<feature type="domain" description="3-hydroxyisobutyrate dehydrogenase-like NAD-binding" evidence="6">
    <location>
        <begin position="164"/>
        <end position="284"/>
    </location>
</feature>
<evidence type="ECO:0000313" key="8">
    <source>
        <dbReference type="Proteomes" id="UP000886860"/>
    </source>
</evidence>
<dbReference type="AlphaFoldDB" id="A0A9D1GJ07"/>
<accession>A0A9D1GJ07</accession>
<dbReference type="InterPro" id="IPR002204">
    <property type="entry name" value="3-OH-isobutyrate_DH-rel_CS"/>
</dbReference>
<keyword evidence="3" id="KW-0520">NAD</keyword>
<evidence type="ECO:0000256" key="3">
    <source>
        <dbReference type="ARBA" id="ARBA00023027"/>
    </source>
</evidence>
<reference evidence="7" key="2">
    <citation type="journal article" date="2021" name="PeerJ">
        <title>Extensive microbial diversity within the chicken gut microbiome revealed by metagenomics and culture.</title>
        <authorList>
            <person name="Gilroy R."/>
            <person name="Ravi A."/>
            <person name="Getino M."/>
            <person name="Pursley I."/>
            <person name="Horton D.L."/>
            <person name="Alikhan N.F."/>
            <person name="Baker D."/>
            <person name="Gharbi K."/>
            <person name="Hall N."/>
            <person name="Watson M."/>
            <person name="Adriaenssens E.M."/>
            <person name="Foster-Nyarko E."/>
            <person name="Jarju S."/>
            <person name="Secka A."/>
            <person name="Antonio M."/>
            <person name="Oren A."/>
            <person name="Chaudhuri R.R."/>
            <person name="La Ragione R."/>
            <person name="Hildebrand F."/>
            <person name="Pallen M.J."/>
        </authorList>
    </citation>
    <scope>NUCLEOTIDE SEQUENCE</scope>
    <source>
        <strain evidence="7">CHK123-3438</strain>
    </source>
</reference>
<evidence type="ECO:0000256" key="4">
    <source>
        <dbReference type="PIRSR" id="PIRSR000103-1"/>
    </source>
</evidence>
<dbReference type="GO" id="GO:0051287">
    <property type="term" value="F:NAD binding"/>
    <property type="evidence" value="ECO:0007669"/>
    <property type="project" value="InterPro"/>
</dbReference>
<evidence type="ECO:0000259" key="6">
    <source>
        <dbReference type="Pfam" id="PF14833"/>
    </source>
</evidence>
<dbReference type="InterPro" id="IPR013328">
    <property type="entry name" value="6PGD_dom2"/>
</dbReference>
<dbReference type="GO" id="GO:0008679">
    <property type="term" value="F:2-hydroxy-3-oxopropionate reductase activity"/>
    <property type="evidence" value="ECO:0007669"/>
    <property type="project" value="UniProtKB-EC"/>
</dbReference>
<proteinExistence type="inferred from homology"/>
<dbReference type="InterPro" id="IPR029154">
    <property type="entry name" value="HIBADH-like_NADP-bd"/>
</dbReference>
<dbReference type="EMBL" id="DVKS01000139">
    <property type="protein sequence ID" value="HIT42017.1"/>
    <property type="molecule type" value="Genomic_DNA"/>
</dbReference>
<dbReference type="Gene3D" id="3.40.50.720">
    <property type="entry name" value="NAD(P)-binding Rossmann-like Domain"/>
    <property type="match status" value="1"/>
</dbReference>
<comment type="caution">
    <text evidence="7">The sequence shown here is derived from an EMBL/GenBank/DDBJ whole genome shotgun (WGS) entry which is preliminary data.</text>
</comment>
<dbReference type="InterPro" id="IPR015815">
    <property type="entry name" value="HIBADH-related"/>
</dbReference>
<dbReference type="PANTHER" id="PTHR22981:SF7">
    <property type="entry name" value="3-HYDROXYISOBUTYRATE DEHYDROGENASE, MITOCHONDRIAL"/>
    <property type="match status" value="1"/>
</dbReference>
<sequence>MKIGFIGLGIMGKPMSKNLLKAGHELVVCDFNKDAVAEVVAAGAKEGANGAEIAKECDVIITMLPNSPHVRSVALGENGIVEGAHEGTVLIDMSSIDPVESKKIGAELAKKGIEMLDAPVSGGEPKAIDGTLSVMVGGKKELFDKYYDMLMVMAGSVVYVGELGSGNVAKLANQIVVAVNIAAVGEALSFAKKAGTDPELVYQAIRGGLAGSTVMDAKAPMMLSRNFKPGFRIELHIKDLTNALNAAHAIAAPVPLTGQLMEMMQALKADGYEKEDHSSLVKYYEKISNVTVE</sequence>
<dbReference type="Pfam" id="PF03446">
    <property type="entry name" value="NAD_binding_2"/>
    <property type="match status" value="1"/>
</dbReference>
<keyword evidence="2 7" id="KW-0560">Oxidoreductase</keyword>
<dbReference type="PANTHER" id="PTHR22981">
    <property type="entry name" value="3-HYDROXYISOBUTYRATE DEHYDROGENASE-RELATED"/>
    <property type="match status" value="1"/>
</dbReference>
<gene>
    <name evidence="7" type="primary">garR</name>
    <name evidence="7" type="ORF">IAB60_07985</name>
</gene>
<dbReference type="InterPro" id="IPR036291">
    <property type="entry name" value="NAD(P)-bd_dom_sf"/>
</dbReference>
<dbReference type="InterPro" id="IPR006398">
    <property type="entry name" value="Tartro_sem_red"/>
</dbReference>
<dbReference type="Proteomes" id="UP000886860">
    <property type="component" value="Unassembled WGS sequence"/>
</dbReference>
<dbReference type="PROSITE" id="PS00895">
    <property type="entry name" value="3_HYDROXYISOBUT_DH"/>
    <property type="match status" value="1"/>
</dbReference>
<dbReference type="GO" id="GO:0050661">
    <property type="term" value="F:NADP binding"/>
    <property type="evidence" value="ECO:0007669"/>
    <property type="project" value="InterPro"/>
</dbReference>
<dbReference type="PIRSF" id="PIRSF000103">
    <property type="entry name" value="HIBADH"/>
    <property type="match status" value="1"/>
</dbReference>
<evidence type="ECO:0000313" key="7">
    <source>
        <dbReference type="EMBL" id="HIT42017.1"/>
    </source>
</evidence>
<organism evidence="7 8">
    <name type="scientific">Candidatus Caccovicinus merdipullorum</name>
    <dbReference type="NCBI Taxonomy" id="2840724"/>
    <lineage>
        <taxon>Bacteria</taxon>
        <taxon>Bacillati</taxon>
        <taxon>Bacillota</taxon>
        <taxon>Clostridia</taxon>
        <taxon>Eubacteriales</taxon>
        <taxon>Candidatus Caccovicinus</taxon>
    </lineage>
</organism>
<evidence type="ECO:0000259" key="5">
    <source>
        <dbReference type="Pfam" id="PF03446"/>
    </source>
</evidence>